<dbReference type="Proteomes" id="UP000032930">
    <property type="component" value="Chromosome"/>
</dbReference>
<evidence type="ECO:0000313" key="2">
    <source>
        <dbReference type="Proteomes" id="UP000032930"/>
    </source>
</evidence>
<organism evidence="1 2">
    <name type="scientific">Xenorhabdus bovienii</name>
    <name type="common">Xenorhabdus nematophila subsp. bovienii</name>
    <dbReference type="NCBI Taxonomy" id="40576"/>
    <lineage>
        <taxon>Bacteria</taxon>
        <taxon>Pseudomonadati</taxon>
        <taxon>Pseudomonadota</taxon>
        <taxon>Gammaproteobacteria</taxon>
        <taxon>Enterobacterales</taxon>
        <taxon>Morganellaceae</taxon>
        <taxon>Xenorhabdus</taxon>
    </lineage>
</organism>
<proteinExistence type="predicted"/>
<sequence>MLSTTAVKIAKSMYYQIRDKLRTYMTSNRDISLAHIKALKILTVGHHSHGFLLILVAGTD</sequence>
<evidence type="ECO:0000313" key="1">
    <source>
        <dbReference type="EMBL" id="CDM87649.1"/>
    </source>
</evidence>
<dbReference type="KEGG" id="xbv:XBW1_0290"/>
<name>A0A0B6X5M0_XENBV</name>
<gene>
    <name evidence="1" type="ORF">XBW1_0290</name>
</gene>
<reference evidence="1 2" key="1">
    <citation type="submission" date="2014-02" db="EMBL/GenBank/DDBJ databases">
        <authorList>
            <person name="Genoscope - CEA"/>
        </authorList>
    </citation>
    <scope>NUCLEOTIDE SEQUENCE [LARGE SCALE GENOMIC DNA]</scope>
    <source>
        <strain evidence="1 2">CS03</strain>
    </source>
</reference>
<dbReference type="EMBL" id="FO818637">
    <property type="protein sequence ID" value="CDM87649.1"/>
    <property type="molecule type" value="Genomic_DNA"/>
</dbReference>
<accession>A0A0B6X5M0</accession>
<dbReference type="AlphaFoldDB" id="A0A0B6X5M0"/>
<protein>
    <submittedName>
        <fullName evidence="1">Uncharacterized protein</fullName>
    </submittedName>
</protein>